<dbReference type="AlphaFoldDB" id="L1JZK7"/>
<dbReference type="EMBL" id="JH992968">
    <property type="protein sequence ID" value="EKX54031.1"/>
    <property type="molecule type" value="Genomic_DNA"/>
</dbReference>
<gene>
    <name evidence="3" type="ORF">GUITHDRAFT_132447</name>
</gene>
<dbReference type="GeneID" id="17310823"/>
<dbReference type="PaxDb" id="55529-EKX54031"/>
<dbReference type="RefSeq" id="XP_005841011.1">
    <property type="nucleotide sequence ID" value="XM_005840954.1"/>
</dbReference>
<reference evidence="5" key="2">
    <citation type="submission" date="2012-11" db="EMBL/GenBank/DDBJ databases">
        <authorList>
            <person name="Kuo A."/>
            <person name="Curtis B.A."/>
            <person name="Tanifuji G."/>
            <person name="Burki F."/>
            <person name="Gruber A."/>
            <person name="Irimia M."/>
            <person name="Maruyama S."/>
            <person name="Arias M.C."/>
            <person name="Ball S.G."/>
            <person name="Gile G.H."/>
            <person name="Hirakawa Y."/>
            <person name="Hopkins J.F."/>
            <person name="Rensing S.A."/>
            <person name="Schmutz J."/>
            <person name="Symeonidi A."/>
            <person name="Elias M."/>
            <person name="Eveleigh R.J."/>
            <person name="Herman E.K."/>
            <person name="Klute M.J."/>
            <person name="Nakayama T."/>
            <person name="Obornik M."/>
            <person name="Reyes-Prieto A."/>
            <person name="Armbrust E.V."/>
            <person name="Aves S.J."/>
            <person name="Beiko R.G."/>
            <person name="Coutinho P."/>
            <person name="Dacks J.B."/>
            <person name="Durnford D.G."/>
            <person name="Fast N.M."/>
            <person name="Green B.R."/>
            <person name="Grisdale C."/>
            <person name="Hempe F."/>
            <person name="Henrissat B."/>
            <person name="Hoppner M.P."/>
            <person name="Ishida K.-I."/>
            <person name="Kim E."/>
            <person name="Koreny L."/>
            <person name="Kroth P.G."/>
            <person name="Liu Y."/>
            <person name="Malik S.-B."/>
            <person name="Maier U.G."/>
            <person name="McRose D."/>
            <person name="Mock T."/>
            <person name="Neilson J.A."/>
            <person name="Onodera N.T."/>
            <person name="Poole A.M."/>
            <person name="Pritham E.J."/>
            <person name="Richards T.A."/>
            <person name="Rocap G."/>
            <person name="Roy S.W."/>
            <person name="Sarai C."/>
            <person name="Schaack S."/>
            <person name="Shirato S."/>
            <person name="Slamovits C.H."/>
            <person name="Spencer D.F."/>
            <person name="Suzuki S."/>
            <person name="Worden A.Z."/>
            <person name="Zauner S."/>
            <person name="Barry K."/>
            <person name="Bell C."/>
            <person name="Bharti A.K."/>
            <person name="Crow J.A."/>
            <person name="Grimwood J."/>
            <person name="Kramer R."/>
            <person name="Lindquist E."/>
            <person name="Lucas S."/>
            <person name="Salamov A."/>
            <person name="McFadden G.I."/>
            <person name="Lane C.E."/>
            <person name="Keeling P.J."/>
            <person name="Gray M.W."/>
            <person name="Grigoriev I.V."/>
            <person name="Archibald J.M."/>
        </authorList>
    </citation>
    <scope>NUCLEOTIDE SEQUENCE</scope>
    <source>
        <strain evidence="5">CCMP2712</strain>
    </source>
</reference>
<reference evidence="3 5" key="1">
    <citation type="journal article" date="2012" name="Nature">
        <title>Algal genomes reveal evolutionary mosaicism and the fate of nucleomorphs.</title>
        <authorList>
            <consortium name="DOE Joint Genome Institute"/>
            <person name="Curtis B.A."/>
            <person name="Tanifuji G."/>
            <person name="Burki F."/>
            <person name="Gruber A."/>
            <person name="Irimia M."/>
            <person name="Maruyama S."/>
            <person name="Arias M.C."/>
            <person name="Ball S.G."/>
            <person name="Gile G.H."/>
            <person name="Hirakawa Y."/>
            <person name="Hopkins J.F."/>
            <person name="Kuo A."/>
            <person name="Rensing S.A."/>
            <person name="Schmutz J."/>
            <person name="Symeonidi A."/>
            <person name="Elias M."/>
            <person name="Eveleigh R.J."/>
            <person name="Herman E.K."/>
            <person name="Klute M.J."/>
            <person name="Nakayama T."/>
            <person name="Obornik M."/>
            <person name="Reyes-Prieto A."/>
            <person name="Armbrust E.V."/>
            <person name="Aves S.J."/>
            <person name="Beiko R.G."/>
            <person name="Coutinho P."/>
            <person name="Dacks J.B."/>
            <person name="Durnford D.G."/>
            <person name="Fast N.M."/>
            <person name="Green B.R."/>
            <person name="Grisdale C.J."/>
            <person name="Hempel F."/>
            <person name="Henrissat B."/>
            <person name="Hoppner M.P."/>
            <person name="Ishida K."/>
            <person name="Kim E."/>
            <person name="Koreny L."/>
            <person name="Kroth P.G."/>
            <person name="Liu Y."/>
            <person name="Malik S.B."/>
            <person name="Maier U.G."/>
            <person name="McRose D."/>
            <person name="Mock T."/>
            <person name="Neilson J.A."/>
            <person name="Onodera N.T."/>
            <person name="Poole A.M."/>
            <person name="Pritham E.J."/>
            <person name="Richards T.A."/>
            <person name="Rocap G."/>
            <person name="Roy S.W."/>
            <person name="Sarai C."/>
            <person name="Schaack S."/>
            <person name="Shirato S."/>
            <person name="Slamovits C.H."/>
            <person name="Spencer D.F."/>
            <person name="Suzuki S."/>
            <person name="Worden A.Z."/>
            <person name="Zauner S."/>
            <person name="Barry K."/>
            <person name="Bell C."/>
            <person name="Bharti A.K."/>
            <person name="Crow J.A."/>
            <person name="Grimwood J."/>
            <person name="Kramer R."/>
            <person name="Lindquist E."/>
            <person name="Lucas S."/>
            <person name="Salamov A."/>
            <person name="McFadden G.I."/>
            <person name="Lane C.E."/>
            <person name="Keeling P.J."/>
            <person name="Gray M.W."/>
            <person name="Grigoriev I.V."/>
            <person name="Archibald J.M."/>
        </authorList>
    </citation>
    <scope>NUCLEOTIDE SEQUENCE</scope>
    <source>
        <strain evidence="3 5">CCMP2712</strain>
    </source>
</reference>
<protein>
    <submittedName>
        <fullName evidence="3 4">Uncharacterized protein</fullName>
    </submittedName>
</protein>
<dbReference type="EnsemblProtists" id="EKX54031">
    <property type="protein sequence ID" value="EKX54031"/>
    <property type="gene ID" value="GUITHDRAFT_132447"/>
</dbReference>
<keyword evidence="5" id="KW-1185">Reference proteome</keyword>
<dbReference type="Proteomes" id="UP000011087">
    <property type="component" value="Unassembled WGS sequence"/>
</dbReference>
<name>L1JZK7_GUITC</name>
<evidence type="ECO:0000256" key="1">
    <source>
        <dbReference type="SAM" id="Coils"/>
    </source>
</evidence>
<evidence type="ECO:0000313" key="4">
    <source>
        <dbReference type="EnsemblProtists" id="EKX54031"/>
    </source>
</evidence>
<proteinExistence type="predicted"/>
<dbReference type="HOGENOM" id="CLU_1368521_0_0_1"/>
<keyword evidence="1" id="KW-0175">Coiled coil</keyword>
<reference evidence="4" key="3">
    <citation type="submission" date="2016-03" db="UniProtKB">
        <authorList>
            <consortium name="EnsemblProtists"/>
        </authorList>
    </citation>
    <scope>IDENTIFICATION</scope>
</reference>
<evidence type="ECO:0000313" key="3">
    <source>
        <dbReference type="EMBL" id="EKX54031.1"/>
    </source>
</evidence>
<accession>L1JZK7</accession>
<sequence length="200" mass="21977">MSHKEDKGQANPAEAVRRCLNYSEQAGEKVGAVVRGCNSHAATSSENCWRIAHIVVFLQCSTASRPGLVHSVLGQSQVVRFSPPANKLMSSTEVCELSRRGSSLQAAEERVRELEDERASRYQELSRQAVQVASDRLEEAVINEQVERINAEAHEGELEEASSQLNKTPRRSVSRLSPSQSPASSVALHSVKALKVKRDM</sequence>
<organism evidence="3">
    <name type="scientific">Guillardia theta (strain CCMP2712)</name>
    <name type="common">Cryptophyte</name>
    <dbReference type="NCBI Taxonomy" id="905079"/>
    <lineage>
        <taxon>Eukaryota</taxon>
        <taxon>Cryptophyceae</taxon>
        <taxon>Pyrenomonadales</taxon>
        <taxon>Geminigeraceae</taxon>
        <taxon>Guillardia</taxon>
    </lineage>
</organism>
<dbReference type="KEGG" id="gtt:GUITHDRAFT_132447"/>
<feature type="coiled-coil region" evidence="1">
    <location>
        <begin position="97"/>
        <end position="124"/>
    </location>
</feature>
<feature type="region of interest" description="Disordered" evidence="2">
    <location>
        <begin position="153"/>
        <end position="189"/>
    </location>
</feature>
<evidence type="ECO:0000256" key="2">
    <source>
        <dbReference type="SAM" id="MobiDB-lite"/>
    </source>
</evidence>
<evidence type="ECO:0000313" key="5">
    <source>
        <dbReference type="Proteomes" id="UP000011087"/>
    </source>
</evidence>
<feature type="compositionally biased region" description="Low complexity" evidence="2">
    <location>
        <begin position="174"/>
        <end position="188"/>
    </location>
</feature>